<dbReference type="EMBL" id="CAXIEN010000068">
    <property type="protein sequence ID" value="CAL1273611.1"/>
    <property type="molecule type" value="Genomic_DNA"/>
</dbReference>
<name>A0AAV1ZT64_9ARAC</name>
<organism evidence="1 2">
    <name type="scientific">Larinioides sclopetarius</name>
    <dbReference type="NCBI Taxonomy" id="280406"/>
    <lineage>
        <taxon>Eukaryota</taxon>
        <taxon>Metazoa</taxon>
        <taxon>Ecdysozoa</taxon>
        <taxon>Arthropoda</taxon>
        <taxon>Chelicerata</taxon>
        <taxon>Arachnida</taxon>
        <taxon>Araneae</taxon>
        <taxon>Araneomorphae</taxon>
        <taxon>Entelegynae</taxon>
        <taxon>Araneoidea</taxon>
        <taxon>Araneidae</taxon>
        <taxon>Larinioides</taxon>
    </lineage>
</organism>
<evidence type="ECO:0000313" key="1">
    <source>
        <dbReference type="EMBL" id="CAL1273611.1"/>
    </source>
</evidence>
<protein>
    <submittedName>
        <fullName evidence="1">Uncharacterized protein</fullName>
    </submittedName>
</protein>
<reference evidence="1 2" key="1">
    <citation type="submission" date="2024-04" db="EMBL/GenBank/DDBJ databases">
        <authorList>
            <person name="Rising A."/>
            <person name="Reimegard J."/>
            <person name="Sonavane S."/>
            <person name="Akerstrom W."/>
            <person name="Nylinder S."/>
            <person name="Hedman E."/>
            <person name="Kallberg Y."/>
        </authorList>
    </citation>
    <scope>NUCLEOTIDE SEQUENCE [LARGE SCALE GENOMIC DNA]</scope>
</reference>
<dbReference type="AlphaFoldDB" id="A0AAV1ZT64"/>
<sequence>MSGDVKAGLLDSKISVSVADSPNSNLDFRLTKTWISRLWMNLRGPPVNRLCRKFRQSK</sequence>
<comment type="caution">
    <text evidence="1">The sequence shown here is derived from an EMBL/GenBank/DDBJ whole genome shotgun (WGS) entry which is preliminary data.</text>
</comment>
<evidence type="ECO:0000313" key="2">
    <source>
        <dbReference type="Proteomes" id="UP001497382"/>
    </source>
</evidence>
<gene>
    <name evidence="1" type="ORF">LARSCL_LOCUS6993</name>
</gene>
<proteinExistence type="predicted"/>
<dbReference type="Proteomes" id="UP001497382">
    <property type="component" value="Unassembled WGS sequence"/>
</dbReference>
<keyword evidence="2" id="KW-1185">Reference proteome</keyword>
<accession>A0AAV1ZT64</accession>